<evidence type="ECO:0000313" key="3">
    <source>
        <dbReference type="Proteomes" id="UP000308197"/>
    </source>
</evidence>
<proteinExistence type="predicted"/>
<name>A0A5C3NKQ1_9APHY</name>
<accession>A0A5C3NKQ1</accession>
<gene>
    <name evidence="2" type="ORF">K466DRAFT_592994</name>
</gene>
<dbReference type="EMBL" id="ML213160">
    <property type="protein sequence ID" value="TFK77784.1"/>
    <property type="molecule type" value="Genomic_DNA"/>
</dbReference>
<reference evidence="2 3" key="1">
    <citation type="journal article" date="2019" name="Nat. Ecol. Evol.">
        <title>Megaphylogeny resolves global patterns of mushroom evolution.</title>
        <authorList>
            <person name="Varga T."/>
            <person name="Krizsan K."/>
            <person name="Foldi C."/>
            <person name="Dima B."/>
            <person name="Sanchez-Garcia M."/>
            <person name="Sanchez-Ramirez S."/>
            <person name="Szollosi G.J."/>
            <person name="Szarkandi J.G."/>
            <person name="Papp V."/>
            <person name="Albert L."/>
            <person name="Andreopoulos W."/>
            <person name="Angelini C."/>
            <person name="Antonin V."/>
            <person name="Barry K.W."/>
            <person name="Bougher N.L."/>
            <person name="Buchanan P."/>
            <person name="Buyck B."/>
            <person name="Bense V."/>
            <person name="Catcheside P."/>
            <person name="Chovatia M."/>
            <person name="Cooper J."/>
            <person name="Damon W."/>
            <person name="Desjardin D."/>
            <person name="Finy P."/>
            <person name="Geml J."/>
            <person name="Haridas S."/>
            <person name="Hughes K."/>
            <person name="Justo A."/>
            <person name="Karasinski D."/>
            <person name="Kautmanova I."/>
            <person name="Kiss B."/>
            <person name="Kocsube S."/>
            <person name="Kotiranta H."/>
            <person name="LaButti K.M."/>
            <person name="Lechner B.E."/>
            <person name="Liimatainen K."/>
            <person name="Lipzen A."/>
            <person name="Lukacs Z."/>
            <person name="Mihaltcheva S."/>
            <person name="Morgado L.N."/>
            <person name="Niskanen T."/>
            <person name="Noordeloos M.E."/>
            <person name="Ohm R.A."/>
            <person name="Ortiz-Santana B."/>
            <person name="Ovrebo C."/>
            <person name="Racz N."/>
            <person name="Riley R."/>
            <person name="Savchenko A."/>
            <person name="Shiryaev A."/>
            <person name="Soop K."/>
            <person name="Spirin V."/>
            <person name="Szebenyi C."/>
            <person name="Tomsovsky M."/>
            <person name="Tulloss R.E."/>
            <person name="Uehling J."/>
            <person name="Grigoriev I.V."/>
            <person name="Vagvolgyi C."/>
            <person name="Papp T."/>
            <person name="Martin F.M."/>
            <person name="Miettinen O."/>
            <person name="Hibbett D.S."/>
            <person name="Nagy L.G."/>
        </authorList>
    </citation>
    <scope>NUCLEOTIDE SEQUENCE [LARGE SCALE GENOMIC DNA]</scope>
    <source>
        <strain evidence="2 3">HHB13444</strain>
    </source>
</reference>
<dbReference type="AlphaFoldDB" id="A0A5C3NKQ1"/>
<dbReference type="Proteomes" id="UP000308197">
    <property type="component" value="Unassembled WGS sequence"/>
</dbReference>
<feature type="non-terminal residue" evidence="2">
    <location>
        <position position="63"/>
    </location>
</feature>
<protein>
    <submittedName>
        <fullName evidence="2">Uncharacterized protein</fullName>
    </submittedName>
</protein>
<keyword evidence="3" id="KW-1185">Reference proteome</keyword>
<evidence type="ECO:0000256" key="1">
    <source>
        <dbReference type="SAM" id="MobiDB-lite"/>
    </source>
</evidence>
<sequence>MTYSWIARQLEEAGWSEEASCQKSWATRPELLPQHRTARFKHVVSHSSACPRPPWRSRRTVPA</sequence>
<feature type="region of interest" description="Disordered" evidence="1">
    <location>
        <begin position="43"/>
        <end position="63"/>
    </location>
</feature>
<evidence type="ECO:0000313" key="2">
    <source>
        <dbReference type="EMBL" id="TFK77784.1"/>
    </source>
</evidence>
<dbReference type="InParanoid" id="A0A5C3NKQ1"/>
<organism evidence="2 3">
    <name type="scientific">Polyporus arcularius HHB13444</name>
    <dbReference type="NCBI Taxonomy" id="1314778"/>
    <lineage>
        <taxon>Eukaryota</taxon>
        <taxon>Fungi</taxon>
        <taxon>Dikarya</taxon>
        <taxon>Basidiomycota</taxon>
        <taxon>Agaricomycotina</taxon>
        <taxon>Agaricomycetes</taxon>
        <taxon>Polyporales</taxon>
        <taxon>Polyporaceae</taxon>
        <taxon>Polyporus</taxon>
    </lineage>
</organism>